<proteinExistence type="predicted"/>
<dbReference type="SUPFAM" id="SSF63829">
    <property type="entry name" value="Calcium-dependent phosphotriesterase"/>
    <property type="match status" value="1"/>
</dbReference>
<reference evidence="1" key="1">
    <citation type="journal article" date="2013" name="Environ. Microbiol.">
        <title>Microbiota from the distal guts of lean and obese adolescents exhibit partial functional redundancy besides clear differences in community structure.</title>
        <authorList>
            <person name="Ferrer M."/>
            <person name="Ruiz A."/>
            <person name="Lanza F."/>
            <person name="Haange S.B."/>
            <person name="Oberbach A."/>
            <person name="Till H."/>
            <person name="Bargiela R."/>
            <person name="Campoy C."/>
            <person name="Segura M.T."/>
            <person name="Richter M."/>
            <person name="von Bergen M."/>
            <person name="Seifert J."/>
            <person name="Suarez A."/>
        </authorList>
    </citation>
    <scope>NUCLEOTIDE SEQUENCE</scope>
</reference>
<dbReference type="Pfam" id="PF07494">
    <property type="entry name" value="Reg_prop"/>
    <property type="match status" value="3"/>
</dbReference>
<dbReference type="InterPro" id="IPR011110">
    <property type="entry name" value="Reg_prop"/>
</dbReference>
<protein>
    <submittedName>
        <fullName evidence="1">Two-component system sensor histidine kinase/response regulator</fullName>
    </submittedName>
</protein>
<keyword evidence="1" id="KW-0418">Kinase</keyword>
<organism evidence="1">
    <name type="scientific">human gut metagenome</name>
    <dbReference type="NCBI Taxonomy" id="408170"/>
    <lineage>
        <taxon>unclassified sequences</taxon>
        <taxon>metagenomes</taxon>
        <taxon>organismal metagenomes</taxon>
    </lineage>
</organism>
<dbReference type="EMBL" id="AJWZ01005939">
    <property type="protein sequence ID" value="EKC61186.1"/>
    <property type="molecule type" value="Genomic_DNA"/>
</dbReference>
<sequence>MLKLSVSFLSAASSISNCITFLLSSSSSVFNDKTGEIEHWNTATAVNPLSSNFINSLFSKNGQIWVGSETGGVIKLAPRQLILEFYRHDPANPGSISPNAVNAMYAAADGTLWVGTVEGGLNALTPGSMNFVHYTVANSGLPHNTVSVLAADNRNQLWIGTWGRGFAVMNLSQPGKIIPLVIDAKHQHLLNFAGALAYDPINDGMWLGTNDGLFFYDMKRRQLIEPFRGCQNVRGCIGSLIT</sequence>
<evidence type="ECO:0000313" key="1">
    <source>
        <dbReference type="EMBL" id="EKC61186.1"/>
    </source>
</evidence>
<accession>K1TPI2</accession>
<comment type="caution">
    <text evidence="1">The sequence shown here is derived from an EMBL/GenBank/DDBJ whole genome shotgun (WGS) entry which is preliminary data.</text>
</comment>
<feature type="non-terminal residue" evidence="1">
    <location>
        <position position="242"/>
    </location>
</feature>
<dbReference type="AlphaFoldDB" id="K1TPI2"/>
<name>K1TPI2_9ZZZZ</name>
<gene>
    <name evidence="1" type="ORF">OBE_08607</name>
</gene>
<dbReference type="GO" id="GO:0016301">
    <property type="term" value="F:kinase activity"/>
    <property type="evidence" value="ECO:0007669"/>
    <property type="project" value="UniProtKB-KW"/>
</dbReference>
<dbReference type="InterPro" id="IPR015943">
    <property type="entry name" value="WD40/YVTN_repeat-like_dom_sf"/>
</dbReference>
<keyword evidence="1" id="KW-0808">Transferase</keyword>
<dbReference type="Gene3D" id="2.130.10.10">
    <property type="entry name" value="YVTN repeat-like/Quinoprotein amine dehydrogenase"/>
    <property type="match status" value="2"/>
</dbReference>